<comment type="caution">
    <text evidence="8">The sequence shown here is derived from an EMBL/GenBank/DDBJ whole genome shotgun (WGS) entry which is preliminary data.</text>
</comment>
<dbReference type="PANTHER" id="PTHR12677:SF59">
    <property type="entry name" value="GOLGI APPARATUS MEMBRANE PROTEIN TVP38-RELATED"/>
    <property type="match status" value="1"/>
</dbReference>
<evidence type="ECO:0000259" key="7">
    <source>
        <dbReference type="Pfam" id="PF09335"/>
    </source>
</evidence>
<organism evidence="8 9">
    <name type="scientific">Candidatus Yanofskybacteria bacterium RIFCSPLOWO2_02_FULL_47_9b</name>
    <dbReference type="NCBI Taxonomy" id="1802708"/>
    <lineage>
        <taxon>Bacteria</taxon>
        <taxon>Candidatus Yanofskyibacteriota</taxon>
    </lineage>
</organism>
<comment type="subcellular location">
    <subcellularLocation>
        <location evidence="1 6">Cell membrane</location>
        <topology evidence="1 6">Multi-pass membrane protein</topology>
    </subcellularLocation>
</comment>
<dbReference type="Proteomes" id="UP000178155">
    <property type="component" value="Unassembled WGS sequence"/>
</dbReference>
<feature type="transmembrane region" description="Helical" evidence="6">
    <location>
        <begin position="79"/>
        <end position="98"/>
    </location>
</feature>
<keyword evidence="2 6" id="KW-1003">Cell membrane</keyword>
<evidence type="ECO:0000256" key="6">
    <source>
        <dbReference type="RuleBase" id="RU366058"/>
    </source>
</evidence>
<feature type="domain" description="VTT" evidence="7">
    <location>
        <begin position="63"/>
        <end position="164"/>
    </location>
</feature>
<protein>
    <recommendedName>
        <fullName evidence="6">TVP38/TMEM64 family membrane protein</fullName>
    </recommendedName>
</protein>
<proteinExistence type="inferred from homology"/>
<comment type="similarity">
    <text evidence="6">Belongs to the TVP38/TMEM64 family.</text>
</comment>
<evidence type="ECO:0000313" key="8">
    <source>
        <dbReference type="EMBL" id="OGN33073.1"/>
    </source>
</evidence>
<evidence type="ECO:0000256" key="4">
    <source>
        <dbReference type="ARBA" id="ARBA00022989"/>
    </source>
</evidence>
<keyword evidence="3 6" id="KW-0812">Transmembrane</keyword>
<reference evidence="8 9" key="1">
    <citation type="journal article" date="2016" name="Nat. Commun.">
        <title>Thousands of microbial genomes shed light on interconnected biogeochemical processes in an aquifer system.</title>
        <authorList>
            <person name="Anantharaman K."/>
            <person name="Brown C.T."/>
            <person name="Hug L.A."/>
            <person name="Sharon I."/>
            <person name="Castelle C.J."/>
            <person name="Probst A.J."/>
            <person name="Thomas B.C."/>
            <person name="Singh A."/>
            <person name="Wilkins M.J."/>
            <person name="Karaoz U."/>
            <person name="Brodie E.L."/>
            <person name="Williams K.H."/>
            <person name="Hubbard S.S."/>
            <person name="Banfield J.F."/>
        </authorList>
    </citation>
    <scope>NUCLEOTIDE SEQUENCE [LARGE SCALE GENOMIC DNA]</scope>
</reference>
<accession>A0A1F8H671</accession>
<feature type="transmembrane region" description="Helical" evidence="6">
    <location>
        <begin position="188"/>
        <end position="205"/>
    </location>
</feature>
<feature type="transmembrane region" description="Helical" evidence="6">
    <location>
        <begin position="40"/>
        <end position="59"/>
    </location>
</feature>
<keyword evidence="5 6" id="KW-0472">Membrane</keyword>
<evidence type="ECO:0000313" key="9">
    <source>
        <dbReference type="Proteomes" id="UP000178155"/>
    </source>
</evidence>
<evidence type="ECO:0000256" key="5">
    <source>
        <dbReference type="ARBA" id="ARBA00023136"/>
    </source>
</evidence>
<gene>
    <name evidence="8" type="ORF">A3I39_02935</name>
</gene>
<dbReference type="EMBL" id="MGKW01000039">
    <property type="protein sequence ID" value="OGN33073.1"/>
    <property type="molecule type" value="Genomic_DNA"/>
</dbReference>
<dbReference type="AlphaFoldDB" id="A0A1F8H671"/>
<evidence type="ECO:0000256" key="3">
    <source>
        <dbReference type="ARBA" id="ARBA00022692"/>
    </source>
</evidence>
<feature type="transmembrane region" description="Helical" evidence="6">
    <location>
        <begin position="6"/>
        <end position="28"/>
    </location>
</feature>
<dbReference type="InterPro" id="IPR015414">
    <property type="entry name" value="TMEM64"/>
</dbReference>
<evidence type="ECO:0000256" key="2">
    <source>
        <dbReference type="ARBA" id="ARBA00022475"/>
    </source>
</evidence>
<keyword evidence="4 6" id="KW-1133">Transmembrane helix</keyword>
<name>A0A1F8H671_9BACT</name>
<sequence length="218" mass="24354">MNTSPKTWQTISAVIFFVGIIGLASFLLSSDNVTGAIAKAGYWAPIFLILLKISTIVISPLGGTPIYFAVPALFGFWPGFIYLVIADTLGYLAVFWISRTYGRKLMNRMLSEDQLAWADKMLKHMGHWKGLTIIRVIFAPFSDTISYAAGLTKISLKEYFWATFPLLVVHVAITNNIASHFVKDSSTYLIVVGAMVSISVLYILFRKKLKKLFLQAEK</sequence>
<dbReference type="Pfam" id="PF09335">
    <property type="entry name" value="VTT_dom"/>
    <property type="match status" value="1"/>
</dbReference>
<evidence type="ECO:0000256" key="1">
    <source>
        <dbReference type="ARBA" id="ARBA00004651"/>
    </source>
</evidence>
<dbReference type="GO" id="GO:0005886">
    <property type="term" value="C:plasma membrane"/>
    <property type="evidence" value="ECO:0007669"/>
    <property type="project" value="UniProtKB-SubCell"/>
</dbReference>
<dbReference type="PANTHER" id="PTHR12677">
    <property type="entry name" value="GOLGI APPARATUS MEMBRANE PROTEIN TVP38-RELATED"/>
    <property type="match status" value="1"/>
</dbReference>
<feature type="transmembrane region" description="Helical" evidence="6">
    <location>
        <begin position="159"/>
        <end position="182"/>
    </location>
</feature>
<dbReference type="InterPro" id="IPR032816">
    <property type="entry name" value="VTT_dom"/>
</dbReference>